<feature type="region of interest" description="Disordered" evidence="1">
    <location>
        <begin position="133"/>
        <end position="155"/>
    </location>
</feature>
<organism evidence="2 3">
    <name type="scientific">Mesorhizobium salmacidum</name>
    <dbReference type="NCBI Taxonomy" id="3015171"/>
    <lineage>
        <taxon>Bacteria</taxon>
        <taxon>Pseudomonadati</taxon>
        <taxon>Pseudomonadota</taxon>
        <taxon>Alphaproteobacteria</taxon>
        <taxon>Hyphomicrobiales</taxon>
        <taxon>Phyllobacteriaceae</taxon>
        <taxon>Mesorhizobium</taxon>
    </lineage>
</organism>
<proteinExistence type="predicted"/>
<comment type="caution">
    <text evidence="2">The sequence shown here is derived from an EMBL/GenBank/DDBJ whole genome shotgun (WGS) entry which is preliminary data.</text>
</comment>
<evidence type="ECO:0000256" key="1">
    <source>
        <dbReference type="SAM" id="MobiDB-lite"/>
    </source>
</evidence>
<reference evidence="2 3" key="1">
    <citation type="submission" date="2022-12" db="EMBL/GenBank/DDBJ databases">
        <authorList>
            <person name="Muema E."/>
        </authorList>
    </citation>
    <scope>NUCLEOTIDE SEQUENCE [LARGE SCALE GENOMIC DNA]</scope>
    <source>
        <strain evidence="3">1326</strain>
    </source>
</reference>
<protein>
    <submittedName>
        <fullName evidence="2">Uncharacterized protein</fullName>
    </submittedName>
</protein>
<dbReference type="Proteomes" id="UP001387293">
    <property type="component" value="Unassembled WGS sequence"/>
</dbReference>
<dbReference type="RefSeq" id="WP_337106324.1">
    <property type="nucleotide sequence ID" value="NZ_JAPYKS010000007.1"/>
</dbReference>
<accession>A0ABU8KWN1</accession>
<sequence length="155" mass="16885">MSNARNTAARPGENSDLPPSSEKKLRLLSLITNLLRKRSGNLAASQTGVIYGDDDFAGSPARLRLLDPLELDYFPHDNEIFQDQDENTAETIHSIHAELAELHASVAELMKSSSNGQAKIASPAYAGRGFSKGASTDYGTIEEPHAASPWEHIRR</sequence>
<evidence type="ECO:0000313" key="3">
    <source>
        <dbReference type="Proteomes" id="UP001387293"/>
    </source>
</evidence>
<gene>
    <name evidence="2" type="ORF">O7A60_11345</name>
</gene>
<feature type="region of interest" description="Disordered" evidence="1">
    <location>
        <begin position="1"/>
        <end position="21"/>
    </location>
</feature>
<keyword evidence="3" id="KW-1185">Reference proteome</keyword>
<name>A0ABU8KWN1_9HYPH</name>
<evidence type="ECO:0000313" key="2">
    <source>
        <dbReference type="EMBL" id="MEI9409359.1"/>
    </source>
</evidence>
<dbReference type="EMBL" id="JAPYKS010000007">
    <property type="protein sequence ID" value="MEI9409359.1"/>
    <property type="molecule type" value="Genomic_DNA"/>
</dbReference>